<evidence type="ECO:0000256" key="3">
    <source>
        <dbReference type="ARBA" id="ARBA00023125"/>
    </source>
</evidence>
<accession>A0A080MF08</accession>
<comment type="caution">
    <text evidence="5">The sequence shown here is derived from an EMBL/GenBank/DDBJ whole genome shotgun (WGS) entry which is preliminary data.</text>
</comment>
<keyword evidence="2" id="KW-0680">Restriction system</keyword>
<dbReference type="GO" id="GO:0003677">
    <property type="term" value="F:DNA binding"/>
    <property type="evidence" value="ECO:0007669"/>
    <property type="project" value="UniProtKB-KW"/>
</dbReference>
<dbReference type="GO" id="GO:0009307">
    <property type="term" value="P:DNA restriction-modification system"/>
    <property type="evidence" value="ECO:0007669"/>
    <property type="project" value="UniProtKB-KW"/>
</dbReference>
<dbReference type="PANTHER" id="PTHR30408:SF12">
    <property type="entry name" value="TYPE I RESTRICTION ENZYME MJAVIII SPECIFICITY SUBUNIT"/>
    <property type="match status" value="1"/>
</dbReference>
<name>A0A080MF08_9PROT</name>
<evidence type="ECO:0000259" key="4">
    <source>
        <dbReference type="Pfam" id="PF01420"/>
    </source>
</evidence>
<organism evidence="5 6">
    <name type="scientific">Candidatus Accumulibacter cognatus</name>
    <dbReference type="NCBI Taxonomy" id="2954383"/>
    <lineage>
        <taxon>Bacteria</taxon>
        <taxon>Pseudomonadati</taxon>
        <taxon>Pseudomonadota</taxon>
        <taxon>Betaproteobacteria</taxon>
        <taxon>Candidatus Accumulibacter</taxon>
    </lineage>
</organism>
<dbReference type="InterPro" id="IPR000055">
    <property type="entry name" value="Restrct_endonuc_typeI_TRD"/>
</dbReference>
<evidence type="ECO:0000313" key="5">
    <source>
        <dbReference type="EMBL" id="KFB75799.1"/>
    </source>
</evidence>
<evidence type="ECO:0000256" key="2">
    <source>
        <dbReference type="ARBA" id="ARBA00022747"/>
    </source>
</evidence>
<feature type="domain" description="Type I restriction modification DNA specificity" evidence="4">
    <location>
        <begin position="9"/>
        <end position="124"/>
    </location>
</feature>
<dbReference type="EMBL" id="JDST02000074">
    <property type="protein sequence ID" value="KFB75799.1"/>
    <property type="molecule type" value="Genomic_DNA"/>
</dbReference>
<reference evidence="5" key="1">
    <citation type="submission" date="2014-02" db="EMBL/GenBank/DDBJ databases">
        <title>Expanding our view of genomic diversity in Candidatus Accumulibacter clades.</title>
        <authorList>
            <person name="Skennerton C.T."/>
            <person name="Barr J.J."/>
            <person name="Slater F.R."/>
            <person name="Bond P.L."/>
            <person name="Tyson G.W."/>
        </authorList>
    </citation>
    <scope>NUCLEOTIDE SEQUENCE [LARGE SCALE GENOMIC DNA]</scope>
</reference>
<dbReference type="PANTHER" id="PTHR30408">
    <property type="entry name" value="TYPE-1 RESTRICTION ENZYME ECOKI SPECIFICITY PROTEIN"/>
    <property type="match status" value="1"/>
</dbReference>
<gene>
    <name evidence="5" type="ORF">AW06_003181</name>
</gene>
<keyword evidence="6" id="KW-1185">Reference proteome</keyword>
<evidence type="ECO:0000256" key="1">
    <source>
        <dbReference type="ARBA" id="ARBA00010923"/>
    </source>
</evidence>
<dbReference type="Pfam" id="PF01420">
    <property type="entry name" value="Methylase_S"/>
    <property type="match status" value="2"/>
</dbReference>
<dbReference type="Proteomes" id="UP000021315">
    <property type="component" value="Unassembled WGS sequence"/>
</dbReference>
<dbReference type="InterPro" id="IPR052021">
    <property type="entry name" value="Type-I_RS_S_subunit"/>
</dbReference>
<dbReference type="InterPro" id="IPR044946">
    <property type="entry name" value="Restrct_endonuc_typeI_TRD_sf"/>
</dbReference>
<feature type="domain" description="Type I restriction modification DNA specificity" evidence="4">
    <location>
        <begin position="230"/>
        <end position="336"/>
    </location>
</feature>
<keyword evidence="3" id="KW-0238">DNA-binding</keyword>
<sequence length="376" mass="41723">MVCETAEQITDLGVRNSNVKQQPKGTVLLSFKLSIGRVAFAGCDLYTNEAIAGLRSEELTPEFLFYGLQQWNLLQNVDQAIKGATLNKDKLKKIEFKYPESLVEQTKIAEVLSTLDRAIEQTEALIAKQQRIKTGLMQDLLTKGIDEHGNIRSEATHAFKDSPLGRIPLEWDAKLLDDCISSDAPICYGILMPGTGVDDGVPVIKVKDIFDGEICLNDLLLTDPKIDAAYKRSRLRTNDLLITIRGTTGRVALVPIALDGANITQDAARIRLKAGHLSVYFFYLLQSADVQAQVDLQTLGQAVKGINIAEVRRLRVPVPPEDEQKRICQLLEQIHSAWQASAKYRDKLLLQKAGMMHDLLTAKRRVTPLLEPAAAQ</sequence>
<dbReference type="STRING" id="1453999.AW06_003181"/>
<protein>
    <submittedName>
        <fullName evidence="5">EcoKI restriction-modification system protein HsdS</fullName>
    </submittedName>
</protein>
<comment type="similarity">
    <text evidence="1">Belongs to the type-I restriction system S methylase family.</text>
</comment>
<dbReference type="CDD" id="cd17256">
    <property type="entry name" value="RMtype1_S_EcoJA65PI-TRD1-CR1_like"/>
    <property type="match status" value="1"/>
</dbReference>
<dbReference type="AlphaFoldDB" id="A0A080MF08"/>
<dbReference type="SUPFAM" id="SSF116734">
    <property type="entry name" value="DNA methylase specificity domain"/>
    <property type="match status" value="2"/>
</dbReference>
<dbReference type="Gene3D" id="3.90.220.20">
    <property type="entry name" value="DNA methylase specificity domains"/>
    <property type="match status" value="2"/>
</dbReference>
<dbReference type="Gene3D" id="1.10.287.1120">
    <property type="entry name" value="Bipartite methylase S protein"/>
    <property type="match status" value="1"/>
</dbReference>
<evidence type="ECO:0000313" key="6">
    <source>
        <dbReference type="Proteomes" id="UP000021315"/>
    </source>
</evidence>
<proteinExistence type="inferred from homology"/>